<feature type="domain" description="Hydantoinase B/oxoprolinase" evidence="1">
    <location>
        <begin position="18"/>
        <end position="527"/>
    </location>
</feature>
<dbReference type="PANTHER" id="PTHR11365:SF23">
    <property type="entry name" value="HYPOTHETICAL 5-OXOPROLINASE (EUROFUNG)-RELATED"/>
    <property type="match status" value="1"/>
</dbReference>
<sequence>MNSPAVPHDNPHDTLKDLRLQVMWTRLISVVEEAAQALMRTAFSTTVRDAGDLSAAVFDTQGRLIAEAVTGTPGHVNSMAEGVKHFLARFPAATMAEGDHYITNDPWLTAGHLHDITVVSPVVMDGRVVGLLGCCCHQLDIGGLGQGPDGRSIFEEGLQIPLMKLASRGQLNLDLMAILQQNVRTPLQVEGDVLSYIASNDTGARRLKAMLQEFGQTSLDALGDYILQQSLSATRERIAALPRGCWQSALTIDGYDRPITLRATLTIAEDRVTVDYAGTDGAVPQGINVVLNYCRAYTVFGLKCLIAPEVPNNHGALLPFEVSAPEGSILNAQRPSPVAARHVIGQMLPDVVLGCLAQAMPQRVPAEGSSCLWSVQLRGRAPGSAAATFDTVFFNSGGAGARPGQDGLDATAFPSGVRAMPVEVSEHGAPIVIWKKELREDSGGAGQFRGGLGQTVEVGTRDGAAFEVLAMYERVATPAKGRSGGGDGAAGVVRLKSGPLLRAKGLQTIPAGDRLVLELPGGAGLGPAEARDPAALAADAAAGLVAPR</sequence>
<evidence type="ECO:0000313" key="2">
    <source>
        <dbReference type="EMBL" id="GAA0754830.1"/>
    </source>
</evidence>
<reference evidence="3" key="1">
    <citation type="journal article" date="2019" name="Int. J. Syst. Evol. Microbiol.">
        <title>The Global Catalogue of Microorganisms (GCM) 10K type strain sequencing project: providing services to taxonomists for standard genome sequencing and annotation.</title>
        <authorList>
            <consortium name="The Broad Institute Genomics Platform"/>
            <consortium name="The Broad Institute Genome Sequencing Center for Infectious Disease"/>
            <person name="Wu L."/>
            <person name="Ma J."/>
        </authorList>
    </citation>
    <scope>NUCLEOTIDE SEQUENCE [LARGE SCALE GENOMIC DNA]</scope>
    <source>
        <strain evidence="3">JCM 15503</strain>
    </source>
</reference>
<gene>
    <name evidence="2" type="ORF">GCM10009107_31690</name>
</gene>
<protein>
    <submittedName>
        <fullName evidence="2">Hydantoinase B/oxoprolinase family protein</fullName>
    </submittedName>
</protein>
<proteinExistence type="predicted"/>
<dbReference type="PANTHER" id="PTHR11365">
    <property type="entry name" value="5-OXOPROLINASE RELATED"/>
    <property type="match status" value="1"/>
</dbReference>
<dbReference type="Proteomes" id="UP001500279">
    <property type="component" value="Unassembled WGS sequence"/>
</dbReference>
<evidence type="ECO:0000313" key="3">
    <source>
        <dbReference type="Proteomes" id="UP001500279"/>
    </source>
</evidence>
<dbReference type="RefSeq" id="WP_231013045.1">
    <property type="nucleotide sequence ID" value="NZ_BAAAEW010000021.1"/>
</dbReference>
<dbReference type="InterPro" id="IPR045079">
    <property type="entry name" value="Oxoprolinase-like"/>
</dbReference>
<dbReference type="InterPro" id="IPR003692">
    <property type="entry name" value="Hydantoinase_B"/>
</dbReference>
<comment type="caution">
    <text evidence="2">The sequence shown here is derived from an EMBL/GenBank/DDBJ whole genome shotgun (WGS) entry which is preliminary data.</text>
</comment>
<dbReference type="EMBL" id="BAAAEW010000021">
    <property type="protein sequence ID" value="GAA0754830.1"/>
    <property type="molecule type" value="Genomic_DNA"/>
</dbReference>
<evidence type="ECO:0000259" key="1">
    <source>
        <dbReference type="Pfam" id="PF02538"/>
    </source>
</evidence>
<organism evidence="2 3">
    <name type="scientific">Ideonella azotifigens</name>
    <dbReference type="NCBI Taxonomy" id="513160"/>
    <lineage>
        <taxon>Bacteria</taxon>
        <taxon>Pseudomonadati</taxon>
        <taxon>Pseudomonadota</taxon>
        <taxon>Betaproteobacteria</taxon>
        <taxon>Burkholderiales</taxon>
        <taxon>Sphaerotilaceae</taxon>
        <taxon>Ideonella</taxon>
    </lineage>
</organism>
<accession>A0ABP3VGQ5</accession>
<dbReference type="Pfam" id="PF02538">
    <property type="entry name" value="Hydantoinase_B"/>
    <property type="match status" value="1"/>
</dbReference>
<keyword evidence="3" id="KW-1185">Reference proteome</keyword>
<name>A0ABP3VGQ5_9BURK</name>